<proteinExistence type="predicted"/>
<dbReference type="PROSITE" id="PS51257">
    <property type="entry name" value="PROKAR_LIPOPROTEIN"/>
    <property type="match status" value="1"/>
</dbReference>
<reference evidence="1 2" key="1">
    <citation type="journal article" date="2021" name="Sci. Rep.">
        <title>The distribution of antibiotic resistance genes in chicken gut microbiota commensals.</title>
        <authorList>
            <person name="Juricova H."/>
            <person name="Matiasovicova J."/>
            <person name="Kubasova T."/>
            <person name="Cejkova D."/>
            <person name="Rychlik I."/>
        </authorList>
    </citation>
    <scope>NUCLEOTIDE SEQUENCE [LARGE SCALE GENOMIC DNA]</scope>
    <source>
        <strain evidence="1 2">An801</strain>
    </source>
</reference>
<sequence>MKNNLFVMCGVIALSVLSVGCSPRHAPKETSSVIGVIGGSDGPTSIYVQEDTSDFLLQRGLEVIEKMCILAKDSTYIHYCTQNADIISRVKHLASCHYHSGYKVFEIVFSPAFLKKKMTGRNKETSDKLFFERFCQSIPMWINAYAGSANVAAISMLACEEVFHCHTLAHPCFYLYRFEQGIDCMVWFVPRKESIVQSYATFLVHERLADLKTANELKAFFSEMIGVAEIEVKEIN</sequence>
<keyword evidence="2" id="KW-1185">Reference proteome</keyword>
<evidence type="ECO:0000313" key="1">
    <source>
        <dbReference type="EMBL" id="MBM6757955.1"/>
    </source>
</evidence>
<evidence type="ECO:0008006" key="3">
    <source>
        <dbReference type="Google" id="ProtNLM"/>
    </source>
</evidence>
<dbReference type="EMBL" id="JACJJW010000007">
    <property type="protein sequence ID" value="MBM6757955.1"/>
    <property type="molecule type" value="Genomic_DNA"/>
</dbReference>
<dbReference type="RefSeq" id="WP_204475082.1">
    <property type="nucleotide sequence ID" value="NZ_CATVUC010000036.1"/>
</dbReference>
<protein>
    <recommendedName>
        <fullName evidence="3">Lipoprotein</fullName>
    </recommendedName>
</protein>
<comment type="caution">
    <text evidence="1">The sequence shown here is derived from an EMBL/GenBank/DDBJ whole genome shotgun (WGS) entry which is preliminary data.</text>
</comment>
<dbReference type="Proteomes" id="UP000703295">
    <property type="component" value="Unassembled WGS sequence"/>
</dbReference>
<organism evidence="1 2">
    <name type="scientific">Bacteroides mediterraneensis</name>
    <dbReference type="NCBI Taxonomy" id="1841856"/>
    <lineage>
        <taxon>Bacteria</taxon>
        <taxon>Pseudomonadati</taxon>
        <taxon>Bacteroidota</taxon>
        <taxon>Bacteroidia</taxon>
        <taxon>Bacteroidales</taxon>
        <taxon>Bacteroidaceae</taxon>
        <taxon>Bacteroides</taxon>
    </lineage>
</organism>
<gene>
    <name evidence="1" type="ORF">H6A31_04490</name>
</gene>
<accession>A0ABS2ETH9</accession>
<evidence type="ECO:0000313" key="2">
    <source>
        <dbReference type="Proteomes" id="UP000703295"/>
    </source>
</evidence>
<name>A0ABS2ETH9_9BACE</name>